<feature type="domain" description="HTH araC/xylS-type" evidence="4">
    <location>
        <begin position="1"/>
        <end position="84"/>
    </location>
</feature>
<dbReference type="PANTHER" id="PTHR46796:SF13">
    <property type="entry name" value="HTH-TYPE TRANSCRIPTIONAL ACTIVATOR RHAS"/>
    <property type="match status" value="1"/>
</dbReference>
<dbReference type="InterPro" id="IPR050204">
    <property type="entry name" value="AraC_XylS_family_regulators"/>
</dbReference>
<dbReference type="Pfam" id="PF12833">
    <property type="entry name" value="HTH_18"/>
    <property type="match status" value="1"/>
</dbReference>
<keyword evidence="2" id="KW-0238">DNA-binding</keyword>
<dbReference type="SMART" id="SM00342">
    <property type="entry name" value="HTH_ARAC"/>
    <property type="match status" value="1"/>
</dbReference>
<dbReference type="PROSITE" id="PS01124">
    <property type="entry name" value="HTH_ARAC_FAMILY_2"/>
    <property type="match status" value="1"/>
</dbReference>
<evidence type="ECO:0000256" key="3">
    <source>
        <dbReference type="ARBA" id="ARBA00023163"/>
    </source>
</evidence>
<dbReference type="RefSeq" id="WP_189875845.1">
    <property type="nucleotide sequence ID" value="NZ_BMWA01000018.1"/>
</dbReference>
<reference evidence="6" key="1">
    <citation type="journal article" date="2019" name="Int. J. Syst. Evol. Microbiol.">
        <title>The Global Catalogue of Microorganisms (GCM) 10K type strain sequencing project: providing services to taxonomists for standard genome sequencing and annotation.</title>
        <authorList>
            <consortium name="The Broad Institute Genomics Platform"/>
            <consortium name="The Broad Institute Genome Sequencing Center for Infectious Disease"/>
            <person name="Wu L."/>
            <person name="Ma J."/>
        </authorList>
    </citation>
    <scope>NUCLEOTIDE SEQUENCE [LARGE SCALE GENOMIC DNA]</scope>
    <source>
        <strain evidence="6">JCM 4855</strain>
    </source>
</reference>
<evidence type="ECO:0000256" key="2">
    <source>
        <dbReference type="ARBA" id="ARBA00023125"/>
    </source>
</evidence>
<name>A0ABW2E6Z9_9ACTN</name>
<evidence type="ECO:0000259" key="4">
    <source>
        <dbReference type="PROSITE" id="PS01124"/>
    </source>
</evidence>
<dbReference type="SUPFAM" id="SSF46689">
    <property type="entry name" value="Homeodomain-like"/>
    <property type="match status" value="1"/>
</dbReference>
<evidence type="ECO:0000313" key="6">
    <source>
        <dbReference type="Proteomes" id="UP001596409"/>
    </source>
</evidence>
<keyword evidence="6" id="KW-1185">Reference proteome</keyword>
<gene>
    <name evidence="5" type="ORF">ACFQMH_23265</name>
</gene>
<proteinExistence type="predicted"/>
<dbReference type="EMBL" id="JBHSYM010000049">
    <property type="protein sequence ID" value="MFC7014577.1"/>
    <property type="molecule type" value="Genomic_DNA"/>
</dbReference>
<keyword evidence="3" id="KW-0804">Transcription</keyword>
<dbReference type="InterPro" id="IPR018062">
    <property type="entry name" value="HTH_AraC-typ_CS"/>
</dbReference>
<protein>
    <submittedName>
        <fullName evidence="5">Helix-turn-helix transcriptional regulator</fullName>
    </submittedName>
</protein>
<dbReference type="Gene3D" id="1.10.10.60">
    <property type="entry name" value="Homeodomain-like"/>
    <property type="match status" value="2"/>
</dbReference>
<sequence length="89" mass="9745">MPQSLAEAVRVSRSTLAARFKRSVGQSPVEYLTRWRLELAAHRLITTDQPLASLAQAVGYGSETALGLAFKREFGIAPGAYRRAAATRR</sequence>
<organism evidence="5 6">
    <name type="scientific">Streptomyces viridiviolaceus</name>
    <dbReference type="NCBI Taxonomy" id="68282"/>
    <lineage>
        <taxon>Bacteria</taxon>
        <taxon>Bacillati</taxon>
        <taxon>Actinomycetota</taxon>
        <taxon>Actinomycetes</taxon>
        <taxon>Kitasatosporales</taxon>
        <taxon>Streptomycetaceae</taxon>
        <taxon>Streptomyces</taxon>
    </lineage>
</organism>
<dbReference type="PANTHER" id="PTHR46796">
    <property type="entry name" value="HTH-TYPE TRANSCRIPTIONAL ACTIVATOR RHAS-RELATED"/>
    <property type="match status" value="1"/>
</dbReference>
<dbReference type="PROSITE" id="PS00041">
    <property type="entry name" value="HTH_ARAC_FAMILY_1"/>
    <property type="match status" value="1"/>
</dbReference>
<accession>A0ABW2E6Z9</accession>
<keyword evidence="1" id="KW-0805">Transcription regulation</keyword>
<evidence type="ECO:0000313" key="5">
    <source>
        <dbReference type="EMBL" id="MFC7014577.1"/>
    </source>
</evidence>
<evidence type="ECO:0000256" key="1">
    <source>
        <dbReference type="ARBA" id="ARBA00023015"/>
    </source>
</evidence>
<dbReference type="Proteomes" id="UP001596409">
    <property type="component" value="Unassembled WGS sequence"/>
</dbReference>
<comment type="caution">
    <text evidence="5">The sequence shown here is derived from an EMBL/GenBank/DDBJ whole genome shotgun (WGS) entry which is preliminary data.</text>
</comment>
<dbReference type="InterPro" id="IPR018060">
    <property type="entry name" value="HTH_AraC"/>
</dbReference>
<dbReference type="InterPro" id="IPR009057">
    <property type="entry name" value="Homeodomain-like_sf"/>
</dbReference>